<dbReference type="Proteomes" id="UP000295416">
    <property type="component" value="Unassembled WGS sequence"/>
</dbReference>
<comment type="caution">
    <text evidence="1">The sequence shown here is derived from an EMBL/GenBank/DDBJ whole genome shotgun (WGS) entry which is preliminary data.</text>
</comment>
<name>A0A4R2NPR3_9BACL</name>
<dbReference type="EMBL" id="SLXK01000028">
    <property type="protein sequence ID" value="TCP23813.1"/>
    <property type="molecule type" value="Genomic_DNA"/>
</dbReference>
<protein>
    <submittedName>
        <fullName evidence="1">Uncharacterized protein</fullName>
    </submittedName>
</protein>
<accession>A0A4R2NPR3</accession>
<proteinExistence type="predicted"/>
<dbReference type="AlphaFoldDB" id="A0A4R2NPR3"/>
<reference evidence="1 2" key="1">
    <citation type="submission" date="2019-03" db="EMBL/GenBank/DDBJ databases">
        <title>Genomic Encyclopedia of Type Strains, Phase IV (KMG-IV): sequencing the most valuable type-strain genomes for metagenomic binning, comparative biology and taxonomic classification.</title>
        <authorList>
            <person name="Goeker M."/>
        </authorList>
    </citation>
    <scope>NUCLEOTIDE SEQUENCE [LARGE SCALE GENOMIC DNA]</scope>
    <source>
        <strain evidence="1 2">DSM 19377</strain>
    </source>
</reference>
<organism evidence="1 2">
    <name type="scientific">Scopulibacillus darangshiensis</name>
    <dbReference type="NCBI Taxonomy" id="442528"/>
    <lineage>
        <taxon>Bacteria</taxon>
        <taxon>Bacillati</taxon>
        <taxon>Bacillota</taxon>
        <taxon>Bacilli</taxon>
        <taxon>Bacillales</taxon>
        <taxon>Sporolactobacillaceae</taxon>
        <taxon>Scopulibacillus</taxon>
    </lineage>
</organism>
<gene>
    <name evidence="1" type="ORF">EV207_12836</name>
</gene>
<keyword evidence="2" id="KW-1185">Reference proteome</keyword>
<evidence type="ECO:0000313" key="1">
    <source>
        <dbReference type="EMBL" id="TCP23813.1"/>
    </source>
</evidence>
<sequence length="42" mass="4668">MKRFILGICAITFVAILSFQHQDLNKQASDHCPPNIAAKNVI</sequence>
<evidence type="ECO:0000313" key="2">
    <source>
        <dbReference type="Proteomes" id="UP000295416"/>
    </source>
</evidence>
<dbReference type="RefSeq" id="WP_279389200.1">
    <property type="nucleotide sequence ID" value="NZ_SLXK01000028.1"/>
</dbReference>